<dbReference type="Proteomes" id="UP000509702">
    <property type="component" value="Plasmid unnamed3"/>
</dbReference>
<dbReference type="EMBL" id="CP054617">
    <property type="protein sequence ID" value="QKS49930.1"/>
    <property type="molecule type" value="Genomic_DNA"/>
</dbReference>
<evidence type="ECO:0000313" key="2">
    <source>
        <dbReference type="Proteomes" id="UP000509702"/>
    </source>
</evidence>
<name>A0A6N1AEI2_9PROT</name>
<evidence type="ECO:0000313" key="1">
    <source>
        <dbReference type="EMBL" id="QKS49930.1"/>
    </source>
</evidence>
<keyword evidence="1" id="KW-0614">Plasmid</keyword>
<geneLocation type="plasmid" evidence="1 2">
    <name>unnamed3</name>
</geneLocation>
<dbReference type="OrthoDB" id="9781481at2"/>
<gene>
    <name evidence="1" type="ORF">HUE56_05230</name>
</gene>
<keyword evidence="2" id="KW-1185">Reference proteome</keyword>
<dbReference type="RefSeq" id="WP_149198723.1">
    <property type="nucleotide sequence ID" value="NZ_BSOV01000093.1"/>
</dbReference>
<dbReference type="KEGG" id="aoz:HUE56_05230"/>
<organism evidence="1 2">
    <name type="scientific">Azospirillum oryzae</name>
    <dbReference type="NCBI Taxonomy" id="286727"/>
    <lineage>
        <taxon>Bacteria</taxon>
        <taxon>Pseudomonadati</taxon>
        <taxon>Pseudomonadota</taxon>
        <taxon>Alphaproteobacteria</taxon>
        <taxon>Rhodospirillales</taxon>
        <taxon>Azospirillaceae</taxon>
        <taxon>Azospirillum</taxon>
    </lineage>
</organism>
<reference evidence="1 2" key="1">
    <citation type="submission" date="2020-06" db="EMBL/GenBank/DDBJ databases">
        <title>Complete genome of Azosprillum oryzae KACC14407.</title>
        <authorList>
            <person name="Kim M."/>
            <person name="Park Y.-J."/>
            <person name="Shin J.-H."/>
        </authorList>
    </citation>
    <scope>NUCLEOTIDE SEQUENCE [LARGE SCALE GENOMIC DNA]</scope>
    <source>
        <strain evidence="1 2">KACC 14407</strain>
        <plasmid evidence="1 2">unnamed3</plasmid>
    </source>
</reference>
<dbReference type="AlphaFoldDB" id="A0A6N1AEI2"/>
<accession>A0A6N1AEI2</accession>
<protein>
    <submittedName>
        <fullName evidence="1">Uncharacterized protein</fullName>
    </submittedName>
</protein>
<proteinExistence type="predicted"/>
<sequence length="149" mass="17322">MFVPKFWKLSHGTDYFTFADMVKSISEKLVFIHKDTQGLGTSRETQGKLFIDAPIGDYFYLTHGNQGIYLFGQFTGPANIFTEWGSGWIDRPFRLIRSAKVGAPYDDDKKWWSPNFRSTFASVPSDEHELFEEKILRPFFDIQLSDFEL</sequence>